<dbReference type="EMBL" id="CM056742">
    <property type="protein sequence ID" value="KAJ8675309.1"/>
    <property type="molecule type" value="Genomic_DNA"/>
</dbReference>
<proteinExistence type="predicted"/>
<evidence type="ECO:0000313" key="1">
    <source>
        <dbReference type="EMBL" id="KAJ8675309.1"/>
    </source>
</evidence>
<sequence>MSTKKLPYKYCFVPGCSSTTSQNPHKNFLCVPRDEEKKKICCQAVGRQIESTRGTVYCCEDHFDVKEDLRSYHIFNLVGGKKFLKEGIVPHYNLNKSLNHSHFKKIRLDCDDSPDDIDQNIYHPGIDYLHIHPEENGLSSPSDIQDASNVGIGAEELTDEIDPTNYSFDTGLAKLDSNENNQFCSANTKCQDNSNDLGASEVVTHKFSANEYFIEPDLTGLYTEESGLFDSTNIQNDSDAGEISFVVEDTETTLVKDSELGKPKLMVDACVATEDSCEKSREVLRKPKTVDVEI</sequence>
<name>A0ACC2NVL3_9HYME</name>
<accession>A0ACC2NVL3</accession>
<comment type="caution">
    <text evidence="1">The sequence shown here is derived from an EMBL/GenBank/DDBJ whole genome shotgun (WGS) entry which is preliminary data.</text>
</comment>
<protein>
    <submittedName>
        <fullName evidence="1">Uncharacterized protein</fullName>
    </submittedName>
</protein>
<gene>
    <name evidence="1" type="ORF">QAD02_011095</name>
</gene>
<organism evidence="1 2">
    <name type="scientific">Eretmocerus hayati</name>
    <dbReference type="NCBI Taxonomy" id="131215"/>
    <lineage>
        <taxon>Eukaryota</taxon>
        <taxon>Metazoa</taxon>
        <taxon>Ecdysozoa</taxon>
        <taxon>Arthropoda</taxon>
        <taxon>Hexapoda</taxon>
        <taxon>Insecta</taxon>
        <taxon>Pterygota</taxon>
        <taxon>Neoptera</taxon>
        <taxon>Endopterygota</taxon>
        <taxon>Hymenoptera</taxon>
        <taxon>Apocrita</taxon>
        <taxon>Proctotrupomorpha</taxon>
        <taxon>Chalcidoidea</taxon>
        <taxon>Aphelinidae</taxon>
        <taxon>Aphelininae</taxon>
        <taxon>Eretmocerus</taxon>
    </lineage>
</organism>
<reference evidence="1" key="1">
    <citation type="submission" date="2023-04" db="EMBL/GenBank/DDBJ databases">
        <title>A chromosome-level genome assembly of the parasitoid wasp Eretmocerus hayati.</title>
        <authorList>
            <person name="Zhong Y."/>
            <person name="Liu S."/>
            <person name="Liu Y."/>
        </authorList>
    </citation>
    <scope>NUCLEOTIDE SEQUENCE</scope>
    <source>
        <strain evidence="1">ZJU_SS_LIU_2023</strain>
    </source>
</reference>
<dbReference type="Proteomes" id="UP001239111">
    <property type="component" value="Chromosome 2"/>
</dbReference>
<evidence type="ECO:0000313" key="2">
    <source>
        <dbReference type="Proteomes" id="UP001239111"/>
    </source>
</evidence>
<keyword evidence="2" id="KW-1185">Reference proteome</keyword>